<reference evidence="2 3" key="1">
    <citation type="submission" date="2021-03" db="EMBL/GenBank/DDBJ databases">
        <title>Complete genome of Parasphingorhabdus_sp.JHSY0214.</title>
        <authorList>
            <person name="Yoo J.H."/>
            <person name="Bae J.W."/>
        </authorList>
    </citation>
    <scope>NUCLEOTIDE SEQUENCE [LARGE SCALE GENOMIC DNA]</scope>
    <source>
        <strain evidence="2 3">JHSY0214</strain>
    </source>
</reference>
<organism evidence="2 3">
    <name type="scientific">Parasphingorhabdus cellanae</name>
    <dbReference type="NCBI Taxonomy" id="2806553"/>
    <lineage>
        <taxon>Bacteria</taxon>
        <taxon>Pseudomonadati</taxon>
        <taxon>Pseudomonadota</taxon>
        <taxon>Alphaproteobacteria</taxon>
        <taxon>Sphingomonadales</taxon>
        <taxon>Sphingomonadaceae</taxon>
        <taxon>Parasphingorhabdus</taxon>
    </lineage>
</organism>
<evidence type="ECO:0000313" key="2">
    <source>
        <dbReference type="EMBL" id="QTD57301.1"/>
    </source>
</evidence>
<proteinExistence type="predicted"/>
<gene>
    <name evidence="2" type="ORF">J4G78_07155</name>
</gene>
<dbReference type="RefSeq" id="WP_207989658.1">
    <property type="nucleotide sequence ID" value="NZ_CP071794.1"/>
</dbReference>
<keyword evidence="3" id="KW-1185">Reference proteome</keyword>
<dbReference type="Pfam" id="PF03432">
    <property type="entry name" value="Relaxase"/>
    <property type="match status" value="1"/>
</dbReference>
<name>A0ABX7T721_9SPHN</name>
<feature type="domain" description="MobA/VirD2-like nuclease" evidence="1">
    <location>
        <begin position="133"/>
        <end position="204"/>
    </location>
</feature>
<dbReference type="NCBIfam" id="NF041267">
    <property type="entry name" value="relax_RlxS"/>
    <property type="match status" value="1"/>
</dbReference>
<protein>
    <submittedName>
        <fullName evidence="2">Relaxase/mobilization nuclease and DUF3363 domain-containing protein</fullName>
    </submittedName>
</protein>
<accession>A0ABX7T721</accession>
<dbReference type="Pfam" id="PF11843">
    <property type="entry name" value="DUF3363"/>
    <property type="match status" value="1"/>
</dbReference>
<dbReference type="InterPro" id="IPR005094">
    <property type="entry name" value="Endonuclease_MobA/VirD2"/>
</dbReference>
<sequence length="657" mass="73737">MSDDKFKPRLGRIRSKGGKQAKRFLHKVLASSALMGGISRSGGKSKFTGARIGRGAAIGRVLGSRDRHSGMRSRRAIIKSRYVKLAGKGRVAAQAHLRYIERDGVTREGEPGELYGAETDHANGKEFLERGQKDRHQFRFIVSAEDGAQYDDLKPLTRRFMAQMESDLGTELNWVAVDHFNTGHPHTHIVLRGVDDRGKDLVIARDYLSNGMRERLSELVTLDLGPRSDLEIEQRLRHDAGAERLTSIDRRLIRDMDNERIVTAMDRDPLQQSLRAGRLQKLKSIGLAESIGQGRWQLEQGIENTLREMGERGDIIRTMQRDLTAQNLKRARIHQVIHDMKSPPTDPIVGRIVKRGYSDEVNDRHYVIVDALDGRSHYVDIGKGDGHESVPNDAIIKVTPRQSGIRKVDQTIVDVAAQNGGHYDVDAHLRFDPGASERFAETHVRRLEAMRRIMGSVEHEADGRWIITPDHLEKASAYAVHQARDKPVIIDTLSHVPLDQLTYIDAATWLDRELAAKTPETVRDTGFGREVRAALNKRRQWLVEQGLANDQGSSVSYSKSMIANLQRRELLRIARQLSGQSGLAFQEAKLGEQVEGVLKRRVDLVSGKFAMIEKSREFSLVPWRPVLEKQIGKQMSGIMRSSGVSWAIGRGRGGPSV</sequence>
<dbReference type="Proteomes" id="UP000663923">
    <property type="component" value="Chromosome"/>
</dbReference>
<evidence type="ECO:0000259" key="1">
    <source>
        <dbReference type="Pfam" id="PF03432"/>
    </source>
</evidence>
<evidence type="ECO:0000313" key="3">
    <source>
        <dbReference type="Proteomes" id="UP000663923"/>
    </source>
</evidence>
<dbReference type="InterPro" id="IPR021795">
    <property type="entry name" value="DUF3363"/>
</dbReference>
<dbReference type="EMBL" id="CP071794">
    <property type="protein sequence ID" value="QTD57301.1"/>
    <property type="molecule type" value="Genomic_DNA"/>
</dbReference>